<feature type="signal peptide" evidence="5">
    <location>
        <begin position="1"/>
        <end position="19"/>
    </location>
</feature>
<feature type="chain" id="PRO_5045306453" evidence="5">
    <location>
        <begin position="20"/>
        <end position="464"/>
    </location>
</feature>
<dbReference type="InterPro" id="IPR013740">
    <property type="entry name" value="Redoxin"/>
</dbReference>
<organism evidence="7 8">
    <name type="scientific">Zhouia spongiae</name>
    <dbReference type="NCBI Taxonomy" id="2202721"/>
    <lineage>
        <taxon>Bacteria</taxon>
        <taxon>Pseudomonadati</taxon>
        <taxon>Bacteroidota</taxon>
        <taxon>Flavobacteriia</taxon>
        <taxon>Flavobacteriales</taxon>
        <taxon>Flavobacteriaceae</taxon>
        <taxon>Zhouia</taxon>
    </lineage>
</organism>
<keyword evidence="5" id="KW-0732">Signal</keyword>
<dbReference type="EMBL" id="CP094326">
    <property type="protein sequence ID" value="UNY98510.1"/>
    <property type="molecule type" value="Genomic_DNA"/>
</dbReference>
<evidence type="ECO:0000313" key="7">
    <source>
        <dbReference type="EMBL" id="UNY98510.1"/>
    </source>
</evidence>
<protein>
    <submittedName>
        <fullName evidence="7">TlpA family protein disulfide reductase</fullName>
    </submittedName>
</protein>
<proteinExistence type="predicted"/>
<dbReference type="InterPro" id="IPR050553">
    <property type="entry name" value="Thioredoxin_ResA/DsbE_sf"/>
</dbReference>
<keyword evidence="2" id="KW-0201">Cytochrome c-type biogenesis</keyword>
<accession>A0ABY3YL65</accession>
<dbReference type="CDD" id="cd02966">
    <property type="entry name" value="TlpA_like_family"/>
    <property type="match status" value="1"/>
</dbReference>
<dbReference type="Gene3D" id="3.40.30.10">
    <property type="entry name" value="Glutaredoxin"/>
    <property type="match status" value="1"/>
</dbReference>
<dbReference type="PANTHER" id="PTHR42852">
    <property type="entry name" value="THIOL:DISULFIDE INTERCHANGE PROTEIN DSBE"/>
    <property type="match status" value="1"/>
</dbReference>
<dbReference type="RefSeq" id="WP_242936916.1">
    <property type="nucleotide sequence ID" value="NZ_CP094326.1"/>
</dbReference>
<feature type="domain" description="Thioredoxin" evidence="6">
    <location>
        <begin position="318"/>
        <end position="461"/>
    </location>
</feature>
<keyword evidence="8" id="KW-1185">Reference proteome</keyword>
<evidence type="ECO:0000313" key="8">
    <source>
        <dbReference type="Proteomes" id="UP000829476"/>
    </source>
</evidence>
<gene>
    <name evidence="7" type="ORF">MQE36_15695</name>
</gene>
<name>A0ABY3YL65_9FLAO</name>
<dbReference type="Proteomes" id="UP000829476">
    <property type="component" value="Chromosome"/>
</dbReference>
<evidence type="ECO:0000256" key="4">
    <source>
        <dbReference type="ARBA" id="ARBA00023284"/>
    </source>
</evidence>
<evidence type="ECO:0000256" key="1">
    <source>
        <dbReference type="ARBA" id="ARBA00004196"/>
    </source>
</evidence>
<dbReference type="InterPro" id="IPR013766">
    <property type="entry name" value="Thioredoxin_domain"/>
</dbReference>
<sequence length="464" mass="53902">MKKIFLLLCVLLTSVSVSAGNKTGLTSIEGHFTFEYKAAEVKLMYVVDGKMETYATSKIDPDGKFGFLLSANPPGFYYLDYGQMKGRRDQLLRFYLQPNLDLSLEISEKEYVLKGKKTGHNKLVQKANKVYDAFARFNTLGGMMTYEQYYPFLEKEGVKMVQDLKNSIRTGDEKFDALMKLAVQCDYENEMYGFFRLPRIKHPEKGNRPEVYNELHVDGVKFSDENILRLGNGYNWMESYFFNEQMQNGFRSGPSGGISNSVSHIGNDRLIEVYVMNQLSRIKLQPDEYKTLMAPLYKYFTSEKSKEFLVQYEKELHKNVGQPGLEFTYNDVNDKPVSFNDFRGKYVYIDVWATWCGPCKKEIPFLKELEHEYREKDIVFMSVSVDELKDKQKWKDFVKNENLKGVQLMADKAFKSAIAKNYEINAIPRFLLFDKEGKIISIDAYRPSNPKLRNQLNRLLGNSR</sequence>
<evidence type="ECO:0000256" key="3">
    <source>
        <dbReference type="ARBA" id="ARBA00023157"/>
    </source>
</evidence>
<reference evidence="7 8" key="1">
    <citation type="journal article" date="2018" name="Int. J. Syst. Evol. Microbiol.">
        <title>Zhouia spongiae sp. nov., isolated from a marine sponge.</title>
        <authorList>
            <person name="Zhuang L."/>
            <person name="Lin B."/>
            <person name="Qin F."/>
            <person name="Luo L."/>
        </authorList>
    </citation>
    <scope>NUCLEOTIDE SEQUENCE [LARGE SCALE GENOMIC DNA]</scope>
    <source>
        <strain evidence="7 8">HN-Y44</strain>
    </source>
</reference>
<evidence type="ECO:0000256" key="2">
    <source>
        <dbReference type="ARBA" id="ARBA00022748"/>
    </source>
</evidence>
<keyword evidence="3" id="KW-1015">Disulfide bond</keyword>
<dbReference type="PROSITE" id="PS51352">
    <property type="entry name" value="THIOREDOXIN_2"/>
    <property type="match status" value="1"/>
</dbReference>
<keyword evidence="4" id="KW-0676">Redox-active center</keyword>
<dbReference type="InterPro" id="IPR036249">
    <property type="entry name" value="Thioredoxin-like_sf"/>
</dbReference>
<dbReference type="SUPFAM" id="SSF52833">
    <property type="entry name" value="Thioredoxin-like"/>
    <property type="match status" value="1"/>
</dbReference>
<dbReference type="PANTHER" id="PTHR42852:SF6">
    <property type="entry name" value="THIOL:DISULFIDE INTERCHANGE PROTEIN DSBE"/>
    <property type="match status" value="1"/>
</dbReference>
<dbReference type="Pfam" id="PF08534">
    <property type="entry name" value="Redoxin"/>
    <property type="match status" value="1"/>
</dbReference>
<evidence type="ECO:0000256" key="5">
    <source>
        <dbReference type="SAM" id="SignalP"/>
    </source>
</evidence>
<comment type="subcellular location">
    <subcellularLocation>
        <location evidence="1">Cell envelope</location>
    </subcellularLocation>
</comment>
<evidence type="ECO:0000259" key="6">
    <source>
        <dbReference type="PROSITE" id="PS51352"/>
    </source>
</evidence>